<evidence type="ECO:0000256" key="4">
    <source>
        <dbReference type="ARBA" id="ARBA00023315"/>
    </source>
</evidence>
<evidence type="ECO:0000259" key="6">
    <source>
        <dbReference type="PROSITE" id="PS51186"/>
    </source>
</evidence>
<name>A0ABU9TPV3_9GAMM</name>
<dbReference type="PANTHER" id="PTHR43420:SF44">
    <property type="entry name" value="ACETYLTRANSFERASE YPEA"/>
    <property type="match status" value="1"/>
</dbReference>
<proteinExistence type="inferred from homology"/>
<dbReference type="NCBIfam" id="TIGR01575">
    <property type="entry name" value="rimI"/>
    <property type="match status" value="1"/>
</dbReference>
<comment type="similarity">
    <text evidence="1 5">Belongs to the acetyltransferase family. RimI subfamily.</text>
</comment>
<dbReference type="GO" id="GO:0008999">
    <property type="term" value="F:protein-N-terminal-alanine acetyltransferase activity"/>
    <property type="evidence" value="ECO:0007669"/>
    <property type="project" value="UniProtKB-EC"/>
</dbReference>
<dbReference type="RefSeq" id="WP_342853994.1">
    <property type="nucleotide sequence ID" value="NZ_JBBMRA010000003.1"/>
</dbReference>
<dbReference type="Pfam" id="PF00583">
    <property type="entry name" value="Acetyltransf_1"/>
    <property type="match status" value="1"/>
</dbReference>
<comment type="function">
    <text evidence="5">Acetylates the N-terminal alanine of ribosomal protein bS18.</text>
</comment>
<keyword evidence="3 7" id="KW-0808">Transferase</keyword>
<comment type="catalytic activity">
    <reaction evidence="5">
        <text>N-terminal L-alanyl-[ribosomal protein bS18] + acetyl-CoA = N-terminal N(alpha)-acetyl-L-alanyl-[ribosomal protein bS18] + CoA + H(+)</text>
        <dbReference type="Rhea" id="RHEA:43756"/>
        <dbReference type="Rhea" id="RHEA-COMP:10676"/>
        <dbReference type="Rhea" id="RHEA-COMP:10677"/>
        <dbReference type="ChEBI" id="CHEBI:15378"/>
        <dbReference type="ChEBI" id="CHEBI:57287"/>
        <dbReference type="ChEBI" id="CHEBI:57288"/>
        <dbReference type="ChEBI" id="CHEBI:64718"/>
        <dbReference type="ChEBI" id="CHEBI:83683"/>
        <dbReference type="EC" id="2.3.1.266"/>
    </reaction>
</comment>
<dbReference type="InterPro" id="IPR050680">
    <property type="entry name" value="YpeA/RimI_acetyltransf"/>
</dbReference>
<reference evidence="7 8" key="1">
    <citation type="submission" date="2024-03" db="EMBL/GenBank/DDBJ databases">
        <title>Community enrichment and isolation of bacterial strains for fucoidan degradation.</title>
        <authorList>
            <person name="Sichert A."/>
        </authorList>
    </citation>
    <scope>NUCLEOTIDE SEQUENCE [LARGE SCALE GENOMIC DNA]</scope>
    <source>
        <strain evidence="7 8">AS76</strain>
    </source>
</reference>
<dbReference type="PANTHER" id="PTHR43420">
    <property type="entry name" value="ACETYLTRANSFERASE"/>
    <property type="match status" value="1"/>
</dbReference>
<dbReference type="GO" id="GO:0005840">
    <property type="term" value="C:ribosome"/>
    <property type="evidence" value="ECO:0007669"/>
    <property type="project" value="UniProtKB-KW"/>
</dbReference>
<evidence type="ECO:0000313" key="7">
    <source>
        <dbReference type="EMBL" id="MEM5535753.1"/>
    </source>
</evidence>
<dbReference type="EC" id="2.3.1.266" evidence="5"/>
<organism evidence="7 8">
    <name type="scientific">Neptuniibacter pectenicola</name>
    <dbReference type="NCBI Taxonomy" id="1806669"/>
    <lineage>
        <taxon>Bacteria</taxon>
        <taxon>Pseudomonadati</taxon>
        <taxon>Pseudomonadota</taxon>
        <taxon>Gammaproteobacteria</taxon>
        <taxon>Oceanospirillales</taxon>
        <taxon>Oceanospirillaceae</taxon>
        <taxon>Neptuniibacter</taxon>
    </lineage>
</organism>
<evidence type="ECO:0000256" key="3">
    <source>
        <dbReference type="ARBA" id="ARBA00022679"/>
    </source>
</evidence>
<keyword evidence="7" id="KW-0687">Ribonucleoprotein</keyword>
<keyword evidence="8" id="KW-1185">Reference proteome</keyword>
<evidence type="ECO:0000256" key="1">
    <source>
        <dbReference type="ARBA" id="ARBA00005395"/>
    </source>
</evidence>
<feature type="domain" description="N-acetyltransferase" evidence="6">
    <location>
        <begin position="2"/>
        <end position="146"/>
    </location>
</feature>
<dbReference type="EMBL" id="JBBMRA010000003">
    <property type="protein sequence ID" value="MEM5535753.1"/>
    <property type="molecule type" value="Genomic_DNA"/>
</dbReference>
<dbReference type="InterPro" id="IPR006464">
    <property type="entry name" value="AcTrfase_RimI/Ard1"/>
</dbReference>
<keyword evidence="2 5" id="KW-0963">Cytoplasm</keyword>
<protein>
    <recommendedName>
        <fullName evidence="5">[Ribosomal protein bS18]-alanine N-acetyltransferase</fullName>
        <ecNumber evidence="5">2.3.1.266</ecNumber>
    </recommendedName>
</protein>
<evidence type="ECO:0000256" key="2">
    <source>
        <dbReference type="ARBA" id="ARBA00022490"/>
    </source>
</evidence>
<evidence type="ECO:0000256" key="5">
    <source>
        <dbReference type="RuleBase" id="RU363094"/>
    </source>
</evidence>
<dbReference type="PROSITE" id="PS51186">
    <property type="entry name" value="GNAT"/>
    <property type="match status" value="1"/>
</dbReference>
<accession>A0ABU9TPV3</accession>
<evidence type="ECO:0000313" key="8">
    <source>
        <dbReference type="Proteomes" id="UP001449225"/>
    </source>
</evidence>
<dbReference type="InterPro" id="IPR016181">
    <property type="entry name" value="Acyl_CoA_acyltransferase"/>
</dbReference>
<comment type="caution">
    <text evidence="7">The sequence shown here is derived from an EMBL/GenBank/DDBJ whole genome shotgun (WGS) entry which is preliminary data.</text>
</comment>
<comment type="subcellular location">
    <subcellularLocation>
        <location evidence="5">Cytoplasm</location>
    </subcellularLocation>
</comment>
<keyword evidence="7" id="KW-0689">Ribosomal protein</keyword>
<dbReference type="InterPro" id="IPR000182">
    <property type="entry name" value="GNAT_dom"/>
</dbReference>
<dbReference type="SUPFAM" id="SSF55729">
    <property type="entry name" value="Acyl-CoA N-acyltransferases (Nat)"/>
    <property type="match status" value="1"/>
</dbReference>
<dbReference type="CDD" id="cd04301">
    <property type="entry name" value="NAT_SF"/>
    <property type="match status" value="1"/>
</dbReference>
<dbReference type="Proteomes" id="UP001449225">
    <property type="component" value="Unassembled WGS sequence"/>
</dbReference>
<sequence length="146" mass="16125">MVNLRPLTAGDLSDLVQLKDCGDWSQAQIVRQLAHPRGISLGVFAPKLVGFIFISTVLDEAELLQIGIMPECRGAGLAGQLITACLPLLKGQAVERLMLEVRESNTAARSLYQRFGFVEEGRRKNYYPVPNSPDEREDALLLSLML</sequence>
<keyword evidence="4 7" id="KW-0012">Acyltransferase</keyword>
<gene>
    <name evidence="7" type="primary">rimI</name>
    <name evidence="7" type="ORF">WNY58_05030</name>
</gene>
<dbReference type="Gene3D" id="3.40.630.30">
    <property type="match status" value="1"/>
</dbReference>